<dbReference type="STRING" id="74649.A0A2P6RRV2"/>
<comment type="caution">
    <text evidence="1">The sequence shown here is derived from an EMBL/GenBank/DDBJ whole genome shotgun (WGS) entry which is preliminary data.</text>
</comment>
<proteinExistence type="predicted"/>
<accession>A0A2P6RRV2</accession>
<reference evidence="1 2" key="1">
    <citation type="journal article" date="2018" name="Nat. Genet.">
        <title>The Rosa genome provides new insights in the design of modern roses.</title>
        <authorList>
            <person name="Bendahmane M."/>
        </authorList>
    </citation>
    <scope>NUCLEOTIDE SEQUENCE [LARGE SCALE GENOMIC DNA]</scope>
    <source>
        <strain evidence="2">cv. Old Blush</strain>
    </source>
</reference>
<evidence type="ECO:0000313" key="1">
    <source>
        <dbReference type="EMBL" id="PRQ49162.1"/>
    </source>
</evidence>
<protein>
    <submittedName>
        <fullName evidence="1">Putative NAD(P)H oxidase (H(2)O(2)-forming)</fullName>
        <ecNumber evidence="1">1.6.3.1</ecNumber>
    </submittedName>
</protein>
<sequence>MILQCHYHQVIEMPTYLITAYKEGDAGSALNAMLQKLQHAKNGVDVVLESQIRTHSCFRTWL</sequence>
<gene>
    <name evidence="1" type="ORF">RchiOBHm_Chr2g0118871</name>
</gene>
<organism evidence="1 2">
    <name type="scientific">Rosa chinensis</name>
    <name type="common">China rose</name>
    <dbReference type="NCBI Taxonomy" id="74649"/>
    <lineage>
        <taxon>Eukaryota</taxon>
        <taxon>Viridiplantae</taxon>
        <taxon>Streptophyta</taxon>
        <taxon>Embryophyta</taxon>
        <taxon>Tracheophyta</taxon>
        <taxon>Spermatophyta</taxon>
        <taxon>Magnoliopsida</taxon>
        <taxon>eudicotyledons</taxon>
        <taxon>Gunneridae</taxon>
        <taxon>Pentapetalae</taxon>
        <taxon>rosids</taxon>
        <taxon>fabids</taxon>
        <taxon>Rosales</taxon>
        <taxon>Rosaceae</taxon>
        <taxon>Rosoideae</taxon>
        <taxon>Rosoideae incertae sedis</taxon>
        <taxon>Rosa</taxon>
    </lineage>
</organism>
<dbReference type="EC" id="1.6.3.1" evidence="1"/>
<dbReference type="AlphaFoldDB" id="A0A2P6RRV2"/>
<name>A0A2P6RRV2_ROSCH</name>
<dbReference type="Gramene" id="PRQ49162">
    <property type="protein sequence ID" value="PRQ49162"/>
    <property type="gene ID" value="RchiOBHm_Chr2g0118871"/>
</dbReference>
<dbReference type="GO" id="GO:0016174">
    <property type="term" value="F:NAD(P)H oxidase H2O2-forming activity"/>
    <property type="evidence" value="ECO:0007669"/>
    <property type="project" value="UniProtKB-EC"/>
</dbReference>
<keyword evidence="2" id="KW-1185">Reference proteome</keyword>
<keyword evidence="1" id="KW-0560">Oxidoreductase</keyword>
<evidence type="ECO:0000313" key="2">
    <source>
        <dbReference type="Proteomes" id="UP000238479"/>
    </source>
</evidence>
<dbReference type="EMBL" id="PDCK01000040">
    <property type="protein sequence ID" value="PRQ49162.1"/>
    <property type="molecule type" value="Genomic_DNA"/>
</dbReference>
<dbReference type="Proteomes" id="UP000238479">
    <property type="component" value="Chromosome 2"/>
</dbReference>